<keyword evidence="1" id="KW-1133">Transmembrane helix</keyword>
<dbReference type="Proteomes" id="UP001310248">
    <property type="component" value="Unassembled WGS sequence"/>
</dbReference>
<gene>
    <name evidence="2" type="ORF">SNR37_001376</name>
</gene>
<organism evidence="2 3">
    <name type="scientific">Agarivorans aestuarii</name>
    <dbReference type="NCBI Taxonomy" id="1563703"/>
    <lineage>
        <taxon>Bacteria</taxon>
        <taxon>Pseudomonadati</taxon>
        <taxon>Pseudomonadota</taxon>
        <taxon>Gammaproteobacteria</taxon>
        <taxon>Alteromonadales</taxon>
        <taxon>Alteromonadaceae</taxon>
        <taxon>Agarivorans</taxon>
    </lineage>
</organism>
<proteinExistence type="predicted"/>
<evidence type="ECO:0000256" key="1">
    <source>
        <dbReference type="SAM" id="Phobius"/>
    </source>
</evidence>
<name>A0ABU7G9I9_9ALTE</name>
<reference evidence="2 3" key="2">
    <citation type="submission" date="2023-12" db="EMBL/GenBank/DDBJ databases">
        <authorList>
            <consortium name="Cladostephus spongiosus"/>
            <person name="Lorente B."/>
            <person name="Cabral C."/>
            <person name="Frias J."/>
            <person name="Faria J."/>
            <person name="Toubarro D."/>
        </authorList>
    </citation>
    <scope>NUCLEOTIDE SEQUENCE [LARGE SCALE GENOMIC DNA]</scope>
    <source>
        <strain evidence="2 3">ZMCS4</strain>
    </source>
</reference>
<keyword evidence="1" id="KW-0472">Membrane</keyword>
<evidence type="ECO:0008006" key="4">
    <source>
        <dbReference type="Google" id="ProtNLM"/>
    </source>
</evidence>
<accession>A0ABU7G9I9</accession>
<comment type="caution">
    <text evidence="2">The sequence shown here is derived from an EMBL/GenBank/DDBJ whole genome shotgun (WGS) entry which is preliminary data.</text>
</comment>
<keyword evidence="1" id="KW-0812">Transmembrane</keyword>
<dbReference type="EMBL" id="JAYDYW010000017">
    <property type="protein sequence ID" value="MEE1676049.1"/>
    <property type="molecule type" value="Genomic_DNA"/>
</dbReference>
<keyword evidence="3" id="KW-1185">Reference proteome</keyword>
<protein>
    <recommendedName>
        <fullName evidence="4">DUF4340 domain-containing protein</fullName>
    </recommendedName>
</protein>
<feature type="transmembrane region" description="Helical" evidence="1">
    <location>
        <begin position="7"/>
        <end position="26"/>
    </location>
</feature>
<evidence type="ECO:0000313" key="3">
    <source>
        <dbReference type="Proteomes" id="UP001310248"/>
    </source>
</evidence>
<dbReference type="RefSeq" id="WP_329776788.1">
    <property type="nucleotide sequence ID" value="NZ_JAYDYW010000017.1"/>
</dbReference>
<sequence length="155" mass="17459">MKMSRRGWNNIIIFAVASMILIFKYVEMNEQATPKEQMAVGQLLPQGATILRIELPEVVIERVGTQWRSEPPLERPVALIDAWLHIHLEPWQNAIGGAASSQTILVYLANSATPLELTLFSLNQQYWITNWQGQLLQVDSDSYHALFPTVSASDA</sequence>
<reference evidence="3" key="1">
    <citation type="submission" date="2023-07" db="EMBL/GenBank/DDBJ databases">
        <title>Draft genome sequence of Agarivorans aestuarii strain ZMCS4, a CAZymes producing bacteria isolated from the marine brown algae Clodostephus spongiosus.</title>
        <authorList>
            <person name="Lorente B."/>
            <person name="Cabral C."/>
            <person name="Frias J."/>
            <person name="Faria J."/>
            <person name="Toubarro D."/>
        </authorList>
    </citation>
    <scope>NUCLEOTIDE SEQUENCE [LARGE SCALE GENOMIC DNA]</scope>
    <source>
        <strain evidence="3">ZMCS4</strain>
    </source>
</reference>
<evidence type="ECO:0000313" key="2">
    <source>
        <dbReference type="EMBL" id="MEE1676049.1"/>
    </source>
</evidence>